<accession>A0ABR1CZC4</accession>
<evidence type="ECO:0000313" key="4">
    <source>
        <dbReference type="Proteomes" id="UP001303046"/>
    </source>
</evidence>
<evidence type="ECO:0000256" key="1">
    <source>
        <dbReference type="SAM" id="Phobius"/>
    </source>
</evidence>
<sequence>MNLQLFHFYLLSAIYVTQQYLPHCSSRSVMEGTVREYNGGEVMRIRSSIQVAMILHQTACFKLQVMNSSYTALYAIHFSKLEQHHPVLGKYIFGIPLVHTSCFCDCAGGAKACTIEDYRYRKCDGGAVCYRTYHSQQSNVGCRSNEKAEACCNIRMDIHENRTYEALSLNQPNTIATMVFSVYEWTEEEWKQSLKETIAVSLNRGFAQMGRSGRHKLQMSITSSRAFRELQFGMYYVERGLRSGEPDVYGYVQLNSIGESSLQKLGWLQFTEGRWDIRKGFIRVQRGNHVHFNSCAAQSYTILFDAEYLVHHFNSADDKHYQPGRLLSSDPWIQSAKFIDRSVVVEHREGVHVTLTVNTETRPKMITHKSYVADFEGFMQVDEQSNRYLNVSLFEARGTIIGNIYMNKTKMASQEKIQVDVGYGKASNFTTLIWIPSSIDGTRYVCFHAVDDPDGEMCRYVQFRAKGYQKVVPNVGLHEEQGMLVPGLNDEQKNTWLTSLLGDFGKSSDIEFLESVRVWIMFLVNCVVVIVSAMVFLLISCCMLKLVCWIVW</sequence>
<dbReference type="EMBL" id="JAVFWL010000003">
    <property type="protein sequence ID" value="KAK6743018.1"/>
    <property type="molecule type" value="Genomic_DNA"/>
</dbReference>
<keyword evidence="1" id="KW-0472">Membrane</keyword>
<dbReference type="Gene3D" id="2.60.40.3980">
    <property type="entry name" value="Cell-cell fusogen EFF/AFF, domain 3"/>
    <property type="match status" value="1"/>
</dbReference>
<keyword evidence="4" id="KW-1185">Reference proteome</keyword>
<protein>
    <submittedName>
        <fullName evidence="3">Uncharacterized protein</fullName>
    </submittedName>
</protein>
<reference evidence="3 4" key="1">
    <citation type="submission" date="2023-08" db="EMBL/GenBank/DDBJ databases">
        <title>A Necator americanus chromosomal reference genome.</title>
        <authorList>
            <person name="Ilik V."/>
            <person name="Petrzelkova K.J."/>
            <person name="Pardy F."/>
            <person name="Fuh T."/>
            <person name="Niatou-Singa F.S."/>
            <person name="Gouil Q."/>
            <person name="Baker L."/>
            <person name="Ritchie M.E."/>
            <person name="Jex A.R."/>
            <person name="Gazzola D."/>
            <person name="Li H."/>
            <person name="Toshio Fujiwara R."/>
            <person name="Zhan B."/>
            <person name="Aroian R.V."/>
            <person name="Pafco B."/>
            <person name="Schwarz E.M."/>
        </authorList>
    </citation>
    <scope>NUCLEOTIDE SEQUENCE [LARGE SCALE GENOMIC DNA]</scope>
    <source>
        <strain evidence="3 4">Aroian</strain>
        <tissue evidence="3">Whole animal</tissue>
    </source>
</reference>
<keyword evidence="1" id="KW-1133">Transmembrane helix</keyword>
<name>A0ABR1CZC4_NECAM</name>
<evidence type="ECO:0000256" key="2">
    <source>
        <dbReference type="SAM" id="SignalP"/>
    </source>
</evidence>
<feature type="transmembrane region" description="Helical" evidence="1">
    <location>
        <begin position="518"/>
        <end position="551"/>
    </location>
</feature>
<proteinExistence type="predicted"/>
<organism evidence="3 4">
    <name type="scientific">Necator americanus</name>
    <name type="common">Human hookworm</name>
    <dbReference type="NCBI Taxonomy" id="51031"/>
    <lineage>
        <taxon>Eukaryota</taxon>
        <taxon>Metazoa</taxon>
        <taxon>Ecdysozoa</taxon>
        <taxon>Nematoda</taxon>
        <taxon>Chromadorea</taxon>
        <taxon>Rhabditida</taxon>
        <taxon>Rhabditina</taxon>
        <taxon>Rhabditomorpha</taxon>
        <taxon>Strongyloidea</taxon>
        <taxon>Ancylostomatidae</taxon>
        <taxon>Bunostominae</taxon>
        <taxon>Necator</taxon>
    </lineage>
</organism>
<comment type="caution">
    <text evidence="3">The sequence shown here is derived from an EMBL/GenBank/DDBJ whole genome shotgun (WGS) entry which is preliminary data.</text>
</comment>
<keyword evidence="2" id="KW-0732">Signal</keyword>
<dbReference type="InterPro" id="IPR043076">
    <property type="entry name" value="Fusogen_EFF/AFF_dom3"/>
</dbReference>
<dbReference type="Gene3D" id="2.60.98.60">
    <property type="entry name" value="Cell-cell fusogen EFF/AFF, domain 1"/>
    <property type="match status" value="2"/>
</dbReference>
<keyword evidence="1" id="KW-0812">Transmembrane</keyword>
<evidence type="ECO:0000313" key="3">
    <source>
        <dbReference type="EMBL" id="KAK6743018.1"/>
    </source>
</evidence>
<feature type="chain" id="PRO_5046032597" evidence="2">
    <location>
        <begin position="20"/>
        <end position="552"/>
    </location>
</feature>
<feature type="signal peptide" evidence="2">
    <location>
        <begin position="1"/>
        <end position="19"/>
    </location>
</feature>
<dbReference type="PANTHER" id="PTHR37415">
    <property type="entry name" value="EFF-1A"/>
    <property type="match status" value="1"/>
</dbReference>
<dbReference type="Proteomes" id="UP001303046">
    <property type="component" value="Unassembled WGS sequence"/>
</dbReference>
<gene>
    <name evidence="3" type="primary">Necator_chrIII.g11107</name>
    <name evidence="3" type="ORF">RB195_010342</name>
</gene>
<dbReference type="InterPro" id="IPR029213">
    <property type="entry name" value="Fusogen_EFF/AFF"/>
</dbReference>
<dbReference type="PANTHER" id="PTHR37415:SF1">
    <property type="entry name" value="CELL FUSION PROTEIN AFF-1"/>
    <property type="match status" value="1"/>
</dbReference>
<dbReference type="Pfam" id="PF14884">
    <property type="entry name" value="EFF-AFF"/>
    <property type="match status" value="1"/>
</dbReference>